<reference evidence="1 2" key="1">
    <citation type="submission" date="2015-01" db="EMBL/GenBank/DDBJ databases">
        <authorList>
            <person name="Filippidou S."/>
            <person name="Jeanneret N."/>
            <person name="Russel-Delif L."/>
            <person name="Junier T."/>
            <person name="Wunderlin T."/>
            <person name="Molina V."/>
            <person name="Johnson S.L."/>
            <person name="Davenport K.W."/>
            <person name="Chain P.S."/>
            <person name="Dorador C."/>
            <person name="Junier P."/>
        </authorList>
    </citation>
    <scope>NUCLEOTIDE SEQUENCE [LARGE SCALE GENOMIC DNA]</scope>
    <source>
        <strain evidence="1 2">Et7/4</strain>
    </source>
</reference>
<accession>A0A0D8BWN8</accession>
<evidence type="ECO:0000313" key="2">
    <source>
        <dbReference type="Proteomes" id="UP000032522"/>
    </source>
</evidence>
<protein>
    <submittedName>
        <fullName evidence="1">Uncharacterized protein</fullName>
    </submittedName>
</protein>
<comment type="caution">
    <text evidence="1">The sequence shown here is derived from an EMBL/GenBank/DDBJ whole genome shotgun (WGS) entry which is preliminary data.</text>
</comment>
<dbReference type="Proteomes" id="UP000032522">
    <property type="component" value="Unassembled WGS sequence"/>
</dbReference>
<dbReference type="EMBL" id="JYBP01000003">
    <property type="protein sequence ID" value="KJE28555.1"/>
    <property type="molecule type" value="Genomic_DNA"/>
</dbReference>
<dbReference type="PATRIC" id="fig|1462.6.peg.803"/>
<dbReference type="AlphaFoldDB" id="A0A0D8BWN8"/>
<sequence length="32" mass="3751">MVVLDCLSYAMRKECIGVRNHRLTEDWNGNNI</sequence>
<name>A0A0D8BWN8_GEOKU</name>
<evidence type="ECO:0000313" key="1">
    <source>
        <dbReference type="EMBL" id="KJE28555.1"/>
    </source>
</evidence>
<gene>
    <name evidence="1" type="ORF">LG52_659</name>
</gene>
<proteinExistence type="predicted"/>
<organism evidence="1 2">
    <name type="scientific">Geobacillus kaustophilus</name>
    <dbReference type="NCBI Taxonomy" id="1462"/>
    <lineage>
        <taxon>Bacteria</taxon>
        <taxon>Bacillati</taxon>
        <taxon>Bacillota</taxon>
        <taxon>Bacilli</taxon>
        <taxon>Bacillales</taxon>
        <taxon>Anoxybacillaceae</taxon>
        <taxon>Geobacillus</taxon>
        <taxon>Geobacillus thermoleovorans group</taxon>
    </lineage>
</organism>